<evidence type="ECO:0000313" key="2">
    <source>
        <dbReference type="Proteomes" id="UP000257559"/>
    </source>
</evidence>
<accession>A0A3B0PXD1</accession>
<gene>
    <name evidence="1" type="ORF">NCTC10132_01173</name>
</gene>
<dbReference type="EMBL" id="LS991951">
    <property type="protein sequence ID" value="SYV97804.1"/>
    <property type="molecule type" value="Genomic_DNA"/>
</dbReference>
<keyword evidence="2" id="KW-1185">Reference proteome</keyword>
<protein>
    <submittedName>
        <fullName evidence="1">Uncharacterized protein</fullName>
    </submittedName>
</protein>
<reference evidence="2" key="1">
    <citation type="submission" date="2018-06" db="EMBL/GenBank/DDBJ databases">
        <authorList>
            <consortium name="Pathogen Informatics"/>
        </authorList>
    </citation>
    <scope>NUCLEOTIDE SEQUENCE [LARGE SCALE GENOMIC DNA]</scope>
    <source>
        <strain evidence="2">NCTC10132</strain>
    </source>
</reference>
<evidence type="ECO:0000313" key="1">
    <source>
        <dbReference type="EMBL" id="SYV97804.1"/>
    </source>
</evidence>
<organism evidence="1 2">
    <name type="scientific">Mycoplasmopsis edwardii</name>
    <dbReference type="NCBI Taxonomy" id="53558"/>
    <lineage>
        <taxon>Bacteria</taxon>
        <taxon>Bacillati</taxon>
        <taxon>Mycoplasmatota</taxon>
        <taxon>Mycoplasmoidales</taxon>
        <taxon>Metamycoplasmataceae</taxon>
        <taxon>Mycoplasmopsis</taxon>
    </lineage>
</organism>
<dbReference type="AlphaFoldDB" id="A0A3B0PXD1"/>
<proteinExistence type="predicted"/>
<name>A0A3B0PXD1_9BACT</name>
<dbReference type="KEGG" id="medw:NCTC10132_01173"/>
<feature type="non-terminal residue" evidence="1">
    <location>
        <position position="111"/>
    </location>
</feature>
<dbReference type="Proteomes" id="UP000257559">
    <property type="component" value="Chromosome"/>
</dbReference>
<sequence>MDLLEVFKPRKVKDNSEVEIDNLFKFEIVDNKLKFEKLESLESLPDSIANFHIGYLKYFYSIKKIEHFITENKFQLKNLITPYAELKIQKGTMAMFEASNRYLGATNDGVW</sequence>